<dbReference type="SUPFAM" id="SSF54060">
    <property type="entry name" value="His-Me finger endonucleases"/>
    <property type="match status" value="1"/>
</dbReference>
<evidence type="ECO:0000313" key="1">
    <source>
        <dbReference type="EMBL" id="CAG2242141.1"/>
    </source>
</evidence>
<sequence length="742" mass="86219">MTPENEQKFKASTHCHICNSPFEQTSTKVRNHSQITGKYRGAAHNSCNLNYQHPDYIPVYFHNLRGFDSHLLMQGVGLYKGKRINCIPNNMERYVSFSLGSLRFVDSYQCLQSSLSNLVNDLAKEDPSQFKALIKEFPSDRQRSLLLRKGVYPYTYMDKKEKFSMNCLPPKDAFYNDLTKSHLADEDYEHAKMVWDTFEIEDMGSYHDLYLKSDVLLLNCVFERFRDQFMEIYGLDPAHFYTCPGLAWSAALKVAKCKLELITEDNAEAYLFIESGLRGGISQISNRLATANNEYLDNTYDSERDSSYLLYQDCNNLYGLALSIPLPTGEFKFLSEEERINFNVLDVGKCSDKGYVLEVDLDYPKKLHDLHSDYPLAPETKSVSDDMLSPYSRNLWTKLNPSKRKGCVKGRSRIKTNKLLCTLENKRRYVCHYRNLQLYLQLGMELKKVHQVLEFSQSPFLKEYIDLNTQRRKSAKGDFEKSFYKLMNNAVFGKTMENVRKRVDVQLIHSKRKVLKQVAKSSFVRCEIFNKDLVGVQCKKTVLKFNKPIAIGMSVLELSKCVMYNHHYHYVIPKYGKDVKLMMTDTDSFLYHVKTKDVYADMEKDKHLFDFSNYSRDHFLFDNTNAKKPGLFKDETGGVPIEQFVGLRSKMYSLTYGDVEQKRAKGIVKSVVRRELKHSNYVRCILDQKNIRRKQNLIQSRKHHLQMVTVNKVALSAFDDKRYVMANGVDTLAFGHYRISAE</sequence>
<dbReference type="PANTHER" id="PTHR31511:SF12">
    <property type="entry name" value="RHO TERMINATION FACTOR N-TERMINAL DOMAIN-CONTAINING PROTEIN"/>
    <property type="match status" value="1"/>
</dbReference>
<evidence type="ECO:0000313" key="2">
    <source>
        <dbReference type="Proteomes" id="UP000683360"/>
    </source>
</evidence>
<gene>
    <name evidence="1" type="ORF">MEDL_54337</name>
</gene>
<organism evidence="1 2">
    <name type="scientific">Mytilus edulis</name>
    <name type="common">Blue mussel</name>
    <dbReference type="NCBI Taxonomy" id="6550"/>
    <lineage>
        <taxon>Eukaryota</taxon>
        <taxon>Metazoa</taxon>
        <taxon>Spiralia</taxon>
        <taxon>Lophotrochozoa</taxon>
        <taxon>Mollusca</taxon>
        <taxon>Bivalvia</taxon>
        <taxon>Autobranchia</taxon>
        <taxon>Pteriomorphia</taxon>
        <taxon>Mytilida</taxon>
        <taxon>Mytiloidea</taxon>
        <taxon>Mytilidae</taxon>
        <taxon>Mytilinae</taxon>
        <taxon>Mytilus</taxon>
    </lineage>
</organism>
<dbReference type="InterPro" id="IPR043502">
    <property type="entry name" value="DNA/RNA_pol_sf"/>
</dbReference>
<dbReference type="SUPFAM" id="SSF53098">
    <property type="entry name" value="Ribonuclease H-like"/>
    <property type="match status" value="1"/>
</dbReference>
<dbReference type="SUPFAM" id="SSF56672">
    <property type="entry name" value="DNA/RNA polymerases"/>
    <property type="match status" value="1"/>
</dbReference>
<name>A0A8S3ULT9_MYTED</name>
<reference evidence="1" key="1">
    <citation type="submission" date="2021-03" db="EMBL/GenBank/DDBJ databases">
        <authorList>
            <person name="Bekaert M."/>
        </authorList>
    </citation>
    <scope>NUCLEOTIDE SEQUENCE</scope>
</reference>
<accession>A0A8S3ULT9</accession>
<protein>
    <recommendedName>
        <fullName evidence="3">DNA-directed DNA polymerase</fullName>
    </recommendedName>
</protein>
<comment type="caution">
    <text evidence="1">The sequence shown here is derived from an EMBL/GenBank/DDBJ whole genome shotgun (WGS) entry which is preliminary data.</text>
</comment>
<evidence type="ECO:0008006" key="3">
    <source>
        <dbReference type="Google" id="ProtNLM"/>
    </source>
</evidence>
<keyword evidence="2" id="KW-1185">Reference proteome</keyword>
<proteinExistence type="predicted"/>
<dbReference type="EMBL" id="CAJPWZ010002632">
    <property type="protein sequence ID" value="CAG2242141.1"/>
    <property type="molecule type" value="Genomic_DNA"/>
</dbReference>
<dbReference type="OrthoDB" id="6082702at2759"/>
<dbReference type="InterPro" id="IPR044925">
    <property type="entry name" value="His-Me_finger_sf"/>
</dbReference>
<dbReference type="AlphaFoldDB" id="A0A8S3ULT9"/>
<dbReference type="InterPro" id="IPR012337">
    <property type="entry name" value="RNaseH-like_sf"/>
</dbReference>
<dbReference type="PANTHER" id="PTHR31511">
    <property type="entry name" value="PROTEIN CBG23764"/>
    <property type="match status" value="1"/>
</dbReference>
<dbReference type="Proteomes" id="UP000683360">
    <property type="component" value="Unassembled WGS sequence"/>
</dbReference>